<feature type="domain" description="Purple acid phosphatase N-terminal" evidence="3">
    <location>
        <begin position="20"/>
        <end position="96"/>
    </location>
</feature>
<dbReference type="EMBL" id="HE601485">
    <property type="protein sequence ID" value="CAS01191.1"/>
    <property type="molecule type" value="Genomic_DNA"/>
</dbReference>
<keyword evidence="5" id="KW-1185">Reference proteome</keyword>
<evidence type="ECO:0000313" key="4">
    <source>
        <dbReference type="EMBL" id="CAS01191.1"/>
    </source>
</evidence>
<dbReference type="Pfam" id="PF16656">
    <property type="entry name" value="Pur_ac_phosph_N"/>
    <property type="match status" value="1"/>
</dbReference>
<gene>
    <name evidence="4 6" type="ORF">CBG26752</name>
    <name evidence="4" type="ORF">CBG_26752</name>
</gene>
<keyword evidence="1 2" id="KW-0732">Signal</keyword>
<organism evidence="4 5">
    <name type="scientific">Caenorhabditis briggsae</name>
    <dbReference type="NCBI Taxonomy" id="6238"/>
    <lineage>
        <taxon>Eukaryota</taxon>
        <taxon>Metazoa</taxon>
        <taxon>Ecdysozoa</taxon>
        <taxon>Nematoda</taxon>
        <taxon>Chromadorea</taxon>
        <taxon>Rhabditida</taxon>
        <taxon>Rhabditina</taxon>
        <taxon>Rhabditomorpha</taxon>
        <taxon>Rhabditoidea</taxon>
        <taxon>Rhabditidae</taxon>
        <taxon>Peloderinae</taxon>
        <taxon>Caenorhabditis</taxon>
    </lineage>
</organism>
<evidence type="ECO:0000256" key="2">
    <source>
        <dbReference type="SAM" id="SignalP"/>
    </source>
</evidence>
<dbReference type="SUPFAM" id="SSF56300">
    <property type="entry name" value="Metallo-dependent phosphatases"/>
    <property type="match status" value="1"/>
</dbReference>
<feature type="signal peptide" evidence="2">
    <location>
        <begin position="1"/>
        <end position="16"/>
    </location>
</feature>
<dbReference type="AlphaFoldDB" id="B6IEC7"/>
<dbReference type="PANTHER" id="PTHR45867">
    <property type="entry name" value="PURPLE ACID PHOSPHATASE"/>
    <property type="match status" value="1"/>
</dbReference>
<dbReference type="CTD" id="68918223"/>
<accession>B6IEC7</accession>
<reference evidence="4 5" key="1">
    <citation type="journal article" date="2003" name="PLoS Biol.">
        <title>The genome sequence of Caenorhabditis briggsae: a platform for comparative genomics.</title>
        <authorList>
            <person name="Stein L.D."/>
            <person name="Bao Z."/>
            <person name="Blasiar D."/>
            <person name="Blumenthal T."/>
            <person name="Brent M.R."/>
            <person name="Chen N."/>
            <person name="Chinwalla A."/>
            <person name="Clarke L."/>
            <person name="Clee C."/>
            <person name="Coghlan A."/>
            <person name="Coulson A."/>
            <person name="D'Eustachio P."/>
            <person name="Fitch D.H."/>
            <person name="Fulton L.A."/>
            <person name="Fulton R.E."/>
            <person name="Griffiths-Jones S."/>
            <person name="Harris T.W."/>
            <person name="Hillier L.W."/>
            <person name="Kamath R."/>
            <person name="Kuwabara P.E."/>
            <person name="Mardis E.R."/>
            <person name="Marra M.A."/>
            <person name="Miner T.L."/>
            <person name="Minx P."/>
            <person name="Mullikin J.C."/>
            <person name="Plumb R.W."/>
            <person name="Rogers J."/>
            <person name="Schein J.E."/>
            <person name="Sohrmann M."/>
            <person name="Spieth J."/>
            <person name="Stajich J.E."/>
            <person name="Wei C."/>
            <person name="Willey D."/>
            <person name="Wilson R.K."/>
            <person name="Durbin R."/>
            <person name="Waterston R.H."/>
        </authorList>
    </citation>
    <scope>NUCLEOTIDE SEQUENCE [LARGE SCALE GENOMIC DNA]</scope>
    <source>
        <strain evidence="4 5">AF16</strain>
    </source>
</reference>
<dbReference type="SUPFAM" id="SSF49363">
    <property type="entry name" value="Purple acid phosphatase, N-terminal domain"/>
    <property type="match status" value="1"/>
</dbReference>
<dbReference type="InterPro" id="IPR029052">
    <property type="entry name" value="Metallo-depent_PP-like"/>
</dbReference>
<dbReference type="HOGENOM" id="CLU_088797_0_0_1"/>
<dbReference type="InParanoid" id="B6IEC7"/>
<evidence type="ECO:0000259" key="3">
    <source>
        <dbReference type="Pfam" id="PF16656"/>
    </source>
</evidence>
<dbReference type="InterPro" id="IPR008963">
    <property type="entry name" value="Purple_acid_Pase-like_N"/>
</dbReference>
<feature type="chain" id="PRO_5002846489" evidence="2">
    <location>
        <begin position="17"/>
        <end position="174"/>
    </location>
</feature>
<dbReference type="KEGG" id="cbr:CBG_26752"/>
<proteinExistence type="predicted"/>
<evidence type="ECO:0000313" key="6">
    <source>
        <dbReference type="WormBase" id="CBG26752"/>
    </source>
</evidence>
<dbReference type="Gene3D" id="3.60.21.10">
    <property type="match status" value="1"/>
</dbReference>
<dbReference type="InterPro" id="IPR015914">
    <property type="entry name" value="PAPs_N"/>
</dbReference>
<dbReference type="STRING" id="6238.B6IEC7"/>
<dbReference type="WormBase" id="CBG26752">
    <property type="protein sequence ID" value="CBP48788"/>
    <property type="gene ID" value="WBGene00088166"/>
</dbReference>
<sequence length="174" mass="19281">MNPWILLACLCSGAQGLTGPEQVHIAFYTSPWDISVSWITFEQAEPSLSFGTSTSTMQDVSGTTNTWVFGGITRHSHSVILKDLKPSTQYYYQIQNRLFNFRSLPANLNSYKVCVFGDLGVYNGRSTQSIINNGIAGKFDFIVHIGDLAYDLHSNNGKLGDQYMNTLEPVISKA</sequence>
<dbReference type="GeneID" id="68918223"/>
<protein>
    <submittedName>
        <fullName evidence="4">Protein CBG26752</fullName>
    </submittedName>
</protein>
<dbReference type="GO" id="GO:0003993">
    <property type="term" value="F:acid phosphatase activity"/>
    <property type="evidence" value="ECO:0007669"/>
    <property type="project" value="InterPro"/>
</dbReference>
<dbReference type="GO" id="GO:0046872">
    <property type="term" value="F:metal ion binding"/>
    <property type="evidence" value="ECO:0007669"/>
    <property type="project" value="InterPro"/>
</dbReference>
<dbReference type="PANTHER" id="PTHR45867:SF10">
    <property type="entry name" value="PURPLE ACID PHOSPHATASE"/>
    <property type="match status" value="1"/>
</dbReference>
<name>B6IEC7_CAEBR</name>
<evidence type="ECO:0000313" key="5">
    <source>
        <dbReference type="Proteomes" id="UP000008549"/>
    </source>
</evidence>
<dbReference type="Gene3D" id="2.60.40.380">
    <property type="entry name" value="Purple acid phosphatase-like, N-terminal"/>
    <property type="match status" value="1"/>
</dbReference>
<dbReference type="eggNOG" id="KOG1378">
    <property type="taxonomic scope" value="Eukaryota"/>
</dbReference>
<dbReference type="RefSeq" id="XP_045100748.1">
    <property type="nucleotide sequence ID" value="XM_045237377.1"/>
</dbReference>
<reference evidence="4 5" key="2">
    <citation type="journal article" date="2011" name="PLoS Genet.">
        <title>Caenorhabditis briggsae recombinant inbred line genotypes reveal inter-strain incompatibility and the evolution of recombination.</title>
        <authorList>
            <person name="Ross J.A."/>
            <person name="Koboldt D.C."/>
            <person name="Staisch J.E."/>
            <person name="Chamberlin H.M."/>
            <person name="Gupta B.P."/>
            <person name="Miller R.D."/>
            <person name="Baird S.E."/>
            <person name="Haag E.S."/>
        </authorList>
    </citation>
    <scope>NUCLEOTIDE SEQUENCE [LARGE SCALE GENOMIC DNA]</scope>
    <source>
        <strain evidence="4 5">AF16</strain>
    </source>
</reference>
<dbReference type="Proteomes" id="UP000008549">
    <property type="component" value="Unassembled WGS sequence"/>
</dbReference>
<evidence type="ECO:0000256" key="1">
    <source>
        <dbReference type="ARBA" id="ARBA00022729"/>
    </source>
</evidence>